<dbReference type="EC" id="2.7.13.3" evidence="2"/>
<evidence type="ECO:0000256" key="2">
    <source>
        <dbReference type="ARBA" id="ARBA00012438"/>
    </source>
</evidence>
<dbReference type="Pfam" id="PF01584">
    <property type="entry name" value="CheW"/>
    <property type="match status" value="2"/>
</dbReference>
<dbReference type="InterPro" id="IPR036097">
    <property type="entry name" value="HisK_dim/P_sf"/>
</dbReference>
<name>A0ABT3NB65_9BACT</name>
<proteinExistence type="predicted"/>
<evidence type="ECO:0000259" key="9">
    <source>
        <dbReference type="PROSITE" id="PS50109"/>
    </source>
</evidence>
<evidence type="ECO:0000256" key="8">
    <source>
        <dbReference type="SAM" id="MobiDB-lite"/>
    </source>
</evidence>
<dbReference type="Pfam" id="PF00072">
    <property type="entry name" value="Response_reg"/>
    <property type="match status" value="1"/>
</dbReference>
<feature type="domain" description="HPt" evidence="12">
    <location>
        <begin position="1"/>
        <end position="106"/>
    </location>
</feature>
<dbReference type="Gene3D" id="1.20.120.160">
    <property type="entry name" value="HPT domain"/>
    <property type="match status" value="1"/>
</dbReference>
<dbReference type="InterPro" id="IPR004358">
    <property type="entry name" value="Sig_transdc_His_kin-like_C"/>
</dbReference>
<dbReference type="InterPro" id="IPR004105">
    <property type="entry name" value="CheA-like_dim"/>
</dbReference>
<dbReference type="Gene3D" id="3.40.50.2300">
    <property type="match status" value="1"/>
</dbReference>
<dbReference type="InterPro" id="IPR036890">
    <property type="entry name" value="HATPase_C_sf"/>
</dbReference>
<protein>
    <recommendedName>
        <fullName evidence="2">histidine kinase</fullName>
        <ecNumber evidence="2">2.7.13.3</ecNumber>
    </recommendedName>
</protein>
<feature type="region of interest" description="Disordered" evidence="8">
    <location>
        <begin position="266"/>
        <end position="301"/>
    </location>
</feature>
<dbReference type="PANTHER" id="PTHR43395">
    <property type="entry name" value="SENSOR HISTIDINE KINASE CHEA"/>
    <property type="match status" value="1"/>
</dbReference>
<sequence>MLNDKAILDEFVNEAREHLTRAEKDILGLEGADTEASRTIVDGLFRAVHSIKGSAGFLGLTSIGSLTHAMEALLSMVRSGEMNADSPLIDGLLSGTDYVQTLLDDVENSNDMDISSMQHRLDALLEERLPDKARKDRQTPAQLCACNNPLPFTVSAYTLHRIDKARELYLLHYDLAVMEQAGKRPMAIIADLLSAGEIVEAELSFGSFDIRQGLPTGPLTYQVLYATILEMDLIPSVSGLGAEHILPVSREGVCMDSAVITAEMPSHSVVSSSSSAPDQTIPAPPPQEEKTGSTKEQTADKTGSIRIRLDILDQLMTLAGELVLVRNQHLLESEHASGSHNLAQRLDGVTTELQQTIMRTRMQPIGNIFAKLPRMVRDLSHKLGKDIVLEMEGQDVELDKSILEALADPLTHLIRNACDHGIESPQQRVIAGKPETGHIHVAARHEAGQIALVLSDDGQGMDTNKIRKKALESGLKKESELSRMSEQDICQLTLLSGFSTADQVSEVSGRGVGMDVVKTSIETLGGSLQLSSIRGQGSRFHISLPLTLAIIPCLTVRAGKDRFAIPQVNLEELVCLYDREISERISCVGTHEVCRLRETLLPMVRLKEVLKRPVPFTETIQTAIARTPRNGESKNLTFAVVKVGNHRFGLEVDEVIGTEEIVVKPMHPALKTIAIYSGATIMGDGQVALILDIEGIARHTGVPLAARAENTHATTTTQPVLLTAAGPHEQFAMALQLVRRVEKISIHHIERIGDKEFITLDNVPTRIVRLEHILPVSPCPESETFHLLLPKFSEKPYGILFSEIRDIVDIPLDLATKSIPGKGILGAAVVQEKLSLFLDPFQIIESAEPGWFGEKTEQPKQSHILLAEDTVFFTQLVRNYLESDGCRVTTASNGREAWQLLREQSFDLLVSDLEMPEMDGWQLIREVRKDPSCRHIKAIALTALATETDRNRTLAAGFDAFEVKIDRENLRNSIRILLHGNKNPQRKSA</sequence>
<dbReference type="PROSITE" id="PS50851">
    <property type="entry name" value="CHEW"/>
    <property type="match status" value="1"/>
</dbReference>
<dbReference type="Pfam" id="PF01627">
    <property type="entry name" value="Hpt"/>
    <property type="match status" value="1"/>
</dbReference>
<dbReference type="InterPro" id="IPR037006">
    <property type="entry name" value="CheA-like_homodim_sf"/>
</dbReference>
<evidence type="ECO:0000256" key="5">
    <source>
        <dbReference type="ARBA" id="ARBA00022777"/>
    </source>
</evidence>
<accession>A0ABT3NB65</accession>
<dbReference type="InterPro" id="IPR005467">
    <property type="entry name" value="His_kinase_dom"/>
</dbReference>
<evidence type="ECO:0000256" key="7">
    <source>
        <dbReference type="PROSITE-ProRule" id="PRU00169"/>
    </source>
</evidence>
<evidence type="ECO:0000313" key="13">
    <source>
        <dbReference type="EMBL" id="MCW7754411.1"/>
    </source>
</evidence>
<dbReference type="SUPFAM" id="SSF55874">
    <property type="entry name" value="ATPase domain of HSP90 chaperone/DNA topoisomerase II/histidine kinase"/>
    <property type="match status" value="1"/>
</dbReference>
<evidence type="ECO:0000256" key="6">
    <source>
        <dbReference type="PROSITE-ProRule" id="PRU00110"/>
    </source>
</evidence>
<dbReference type="SMART" id="SM01231">
    <property type="entry name" value="H-kinase_dim"/>
    <property type="match status" value="1"/>
</dbReference>
<feature type="modified residue" description="Phosphohistidine" evidence="6">
    <location>
        <position position="49"/>
    </location>
</feature>
<feature type="domain" description="Histidine kinase" evidence="9">
    <location>
        <begin position="306"/>
        <end position="548"/>
    </location>
</feature>
<evidence type="ECO:0000256" key="1">
    <source>
        <dbReference type="ARBA" id="ARBA00000085"/>
    </source>
</evidence>
<feature type="modified residue" description="4-aspartylphosphate" evidence="7">
    <location>
        <position position="912"/>
    </location>
</feature>
<dbReference type="Gene3D" id="1.10.287.560">
    <property type="entry name" value="Histidine kinase CheA-like, homodimeric domain"/>
    <property type="match status" value="1"/>
</dbReference>
<dbReference type="RefSeq" id="WP_265425330.1">
    <property type="nucleotide sequence ID" value="NZ_JAPFPW010000011.1"/>
</dbReference>
<dbReference type="SUPFAM" id="SSF47226">
    <property type="entry name" value="Histidine-containing phosphotransfer domain, HPT domain"/>
    <property type="match status" value="1"/>
</dbReference>
<dbReference type="SMART" id="SM00448">
    <property type="entry name" value="REC"/>
    <property type="match status" value="1"/>
</dbReference>
<dbReference type="InterPro" id="IPR003594">
    <property type="entry name" value="HATPase_dom"/>
</dbReference>
<dbReference type="InterPro" id="IPR002545">
    <property type="entry name" value="CheW-lke_dom"/>
</dbReference>
<dbReference type="Pfam" id="PF02895">
    <property type="entry name" value="H-kinase_dim"/>
    <property type="match status" value="1"/>
</dbReference>
<gene>
    <name evidence="13" type="ORF">OOT00_10480</name>
</gene>
<dbReference type="SUPFAM" id="SSF50341">
    <property type="entry name" value="CheW-like"/>
    <property type="match status" value="2"/>
</dbReference>
<dbReference type="EMBL" id="JAPFPW010000011">
    <property type="protein sequence ID" value="MCW7754411.1"/>
    <property type="molecule type" value="Genomic_DNA"/>
</dbReference>
<dbReference type="PRINTS" id="PR00344">
    <property type="entry name" value="BCTRLSENSOR"/>
</dbReference>
<feature type="compositionally biased region" description="Low complexity" evidence="8">
    <location>
        <begin position="266"/>
        <end position="275"/>
    </location>
</feature>
<evidence type="ECO:0000259" key="12">
    <source>
        <dbReference type="PROSITE" id="PS50894"/>
    </source>
</evidence>
<keyword evidence="3 7" id="KW-0597">Phosphoprotein</keyword>
<keyword evidence="5 13" id="KW-0418">Kinase</keyword>
<feature type="domain" description="CheW-like" evidence="11">
    <location>
        <begin position="550"/>
        <end position="702"/>
    </location>
</feature>
<feature type="domain" description="Response regulatory" evidence="10">
    <location>
        <begin position="863"/>
        <end position="978"/>
    </location>
</feature>
<dbReference type="InterPro" id="IPR001789">
    <property type="entry name" value="Sig_transdc_resp-reg_receiver"/>
</dbReference>
<dbReference type="InterPro" id="IPR051315">
    <property type="entry name" value="Bact_Chemotaxis_CheA"/>
</dbReference>
<dbReference type="InterPro" id="IPR036061">
    <property type="entry name" value="CheW-like_dom_sf"/>
</dbReference>
<reference evidence="13 14" key="1">
    <citation type="submission" date="2022-11" db="EMBL/GenBank/DDBJ databases">
        <title>Desulfobotulus tamanensis H1 sp. nov. - anaerobic, alkaliphilic, sulphate reducing bacterium isolated from terrestrial mud volcano.</title>
        <authorList>
            <person name="Frolova A."/>
            <person name="Merkel A.Y."/>
            <person name="Slobodkin A.I."/>
        </authorList>
    </citation>
    <scope>NUCLEOTIDE SEQUENCE [LARGE SCALE GENOMIC DNA]</scope>
    <source>
        <strain evidence="13 14">H1</strain>
    </source>
</reference>
<dbReference type="SUPFAM" id="SSF47384">
    <property type="entry name" value="Homodimeric domain of signal transducing histidine kinase"/>
    <property type="match status" value="1"/>
</dbReference>
<dbReference type="CDD" id="cd16916">
    <property type="entry name" value="HATPase_CheA-like"/>
    <property type="match status" value="1"/>
</dbReference>
<keyword evidence="14" id="KW-1185">Reference proteome</keyword>
<evidence type="ECO:0000256" key="3">
    <source>
        <dbReference type="ARBA" id="ARBA00022553"/>
    </source>
</evidence>
<dbReference type="PROSITE" id="PS50894">
    <property type="entry name" value="HPT"/>
    <property type="match status" value="1"/>
</dbReference>
<evidence type="ECO:0000313" key="14">
    <source>
        <dbReference type="Proteomes" id="UP001209681"/>
    </source>
</evidence>
<dbReference type="Gene3D" id="2.30.30.40">
    <property type="entry name" value="SH3 Domains"/>
    <property type="match status" value="1"/>
</dbReference>
<dbReference type="Proteomes" id="UP001209681">
    <property type="component" value="Unassembled WGS sequence"/>
</dbReference>
<dbReference type="InterPro" id="IPR011006">
    <property type="entry name" value="CheY-like_superfamily"/>
</dbReference>
<dbReference type="InterPro" id="IPR036641">
    <property type="entry name" value="HPT_dom_sf"/>
</dbReference>
<dbReference type="Gene3D" id="3.30.565.10">
    <property type="entry name" value="Histidine kinase-like ATPase, C-terminal domain"/>
    <property type="match status" value="1"/>
</dbReference>
<comment type="catalytic activity">
    <reaction evidence="1">
        <text>ATP + protein L-histidine = ADP + protein N-phospho-L-histidine.</text>
        <dbReference type="EC" id="2.7.13.3"/>
    </reaction>
</comment>
<dbReference type="PROSITE" id="PS50109">
    <property type="entry name" value="HIS_KIN"/>
    <property type="match status" value="1"/>
</dbReference>
<comment type="caution">
    <text evidence="13">The sequence shown here is derived from an EMBL/GenBank/DDBJ whole genome shotgun (WGS) entry which is preliminary data.</text>
</comment>
<dbReference type="InterPro" id="IPR008207">
    <property type="entry name" value="Sig_transdc_His_kin_Hpt_dom"/>
</dbReference>
<evidence type="ECO:0000259" key="10">
    <source>
        <dbReference type="PROSITE" id="PS50110"/>
    </source>
</evidence>
<dbReference type="GO" id="GO:0016301">
    <property type="term" value="F:kinase activity"/>
    <property type="evidence" value="ECO:0007669"/>
    <property type="project" value="UniProtKB-KW"/>
</dbReference>
<evidence type="ECO:0000256" key="4">
    <source>
        <dbReference type="ARBA" id="ARBA00022679"/>
    </source>
</evidence>
<dbReference type="PROSITE" id="PS50110">
    <property type="entry name" value="RESPONSE_REGULATORY"/>
    <property type="match status" value="1"/>
</dbReference>
<dbReference type="SMART" id="SM00073">
    <property type="entry name" value="HPT"/>
    <property type="match status" value="1"/>
</dbReference>
<keyword evidence="4" id="KW-0808">Transferase</keyword>
<dbReference type="CDD" id="cd00088">
    <property type="entry name" value="HPT"/>
    <property type="match status" value="1"/>
</dbReference>
<dbReference type="SMART" id="SM00387">
    <property type="entry name" value="HATPase_c"/>
    <property type="match status" value="1"/>
</dbReference>
<dbReference type="Pfam" id="PF02518">
    <property type="entry name" value="HATPase_c"/>
    <property type="match status" value="1"/>
</dbReference>
<organism evidence="13 14">
    <name type="scientific">Desulfobotulus pelophilus</name>
    <dbReference type="NCBI Taxonomy" id="2823377"/>
    <lineage>
        <taxon>Bacteria</taxon>
        <taxon>Pseudomonadati</taxon>
        <taxon>Thermodesulfobacteriota</taxon>
        <taxon>Desulfobacteria</taxon>
        <taxon>Desulfobacterales</taxon>
        <taxon>Desulfobacteraceae</taxon>
        <taxon>Desulfobotulus</taxon>
    </lineage>
</organism>
<dbReference type="PANTHER" id="PTHR43395:SF1">
    <property type="entry name" value="CHEMOTAXIS PROTEIN CHEA"/>
    <property type="match status" value="1"/>
</dbReference>
<dbReference type="SUPFAM" id="SSF52172">
    <property type="entry name" value="CheY-like"/>
    <property type="match status" value="1"/>
</dbReference>
<dbReference type="SMART" id="SM00260">
    <property type="entry name" value="CheW"/>
    <property type="match status" value="1"/>
</dbReference>
<evidence type="ECO:0000259" key="11">
    <source>
        <dbReference type="PROSITE" id="PS50851"/>
    </source>
</evidence>
<feature type="compositionally biased region" description="Basic and acidic residues" evidence="8">
    <location>
        <begin position="287"/>
        <end position="299"/>
    </location>
</feature>